<proteinExistence type="predicted"/>
<evidence type="ECO:0000313" key="2">
    <source>
        <dbReference type="EMBL" id="KAK4228420.1"/>
    </source>
</evidence>
<reference evidence="2" key="2">
    <citation type="submission" date="2023-05" db="EMBL/GenBank/DDBJ databases">
        <authorList>
            <consortium name="Lawrence Berkeley National Laboratory"/>
            <person name="Steindorff A."/>
            <person name="Hensen N."/>
            <person name="Bonometti L."/>
            <person name="Westerberg I."/>
            <person name="Brannstrom I.O."/>
            <person name="Guillou S."/>
            <person name="Cros-Aarteil S."/>
            <person name="Calhoun S."/>
            <person name="Haridas S."/>
            <person name="Kuo A."/>
            <person name="Mondo S."/>
            <person name="Pangilinan J."/>
            <person name="Riley R."/>
            <person name="Labutti K."/>
            <person name="Andreopoulos B."/>
            <person name="Lipzen A."/>
            <person name="Chen C."/>
            <person name="Yanf M."/>
            <person name="Daum C."/>
            <person name="Ng V."/>
            <person name="Clum A."/>
            <person name="Ohm R."/>
            <person name="Martin F."/>
            <person name="Silar P."/>
            <person name="Natvig D."/>
            <person name="Lalanne C."/>
            <person name="Gautier V."/>
            <person name="Ament-Velasquez S.L."/>
            <person name="Kruys A."/>
            <person name="Hutchinson M.I."/>
            <person name="Powell A.J."/>
            <person name="Barry K."/>
            <person name="Miller A.N."/>
            <person name="Grigoriev I.V."/>
            <person name="Debuchy R."/>
            <person name="Gladieux P."/>
            <person name="Thoren M.H."/>
            <person name="Johannesson H."/>
        </authorList>
    </citation>
    <scope>NUCLEOTIDE SEQUENCE</scope>
    <source>
        <strain evidence="2">CBS 990.96</strain>
    </source>
</reference>
<organism evidence="2 3">
    <name type="scientific">Podospora fimiseda</name>
    <dbReference type="NCBI Taxonomy" id="252190"/>
    <lineage>
        <taxon>Eukaryota</taxon>
        <taxon>Fungi</taxon>
        <taxon>Dikarya</taxon>
        <taxon>Ascomycota</taxon>
        <taxon>Pezizomycotina</taxon>
        <taxon>Sordariomycetes</taxon>
        <taxon>Sordariomycetidae</taxon>
        <taxon>Sordariales</taxon>
        <taxon>Podosporaceae</taxon>
        <taxon>Podospora</taxon>
    </lineage>
</organism>
<dbReference type="AlphaFoldDB" id="A0AAN7BRZ4"/>
<dbReference type="Proteomes" id="UP001301958">
    <property type="component" value="Unassembled WGS sequence"/>
</dbReference>
<keyword evidence="1" id="KW-0472">Membrane</keyword>
<comment type="caution">
    <text evidence="2">The sequence shown here is derived from an EMBL/GenBank/DDBJ whole genome shotgun (WGS) entry which is preliminary data.</text>
</comment>
<evidence type="ECO:0000313" key="3">
    <source>
        <dbReference type="Proteomes" id="UP001301958"/>
    </source>
</evidence>
<protein>
    <submittedName>
        <fullName evidence="2">Uncharacterized protein</fullName>
    </submittedName>
</protein>
<keyword evidence="1" id="KW-1133">Transmembrane helix</keyword>
<feature type="transmembrane region" description="Helical" evidence="1">
    <location>
        <begin position="6"/>
        <end position="32"/>
    </location>
</feature>
<keyword evidence="1" id="KW-0812">Transmembrane</keyword>
<accession>A0AAN7BRZ4</accession>
<sequence length="165" mass="19556">MGREFFEIFFFFPSFLLPYFWGCIKWSFFFGWDGKKARGSSVQFIFFISLPCFCLSLFLFLSLSYNTCTKENIKKYGVRFRERKERIRKKFAICFWRMARWFMGNLGSHSFMGNLGSHSFMGFFGVYGWMRGEGGGGMECKMFEGRGGEWNDISPENLKKLTRNR</sequence>
<name>A0AAN7BRZ4_9PEZI</name>
<dbReference type="EMBL" id="MU865319">
    <property type="protein sequence ID" value="KAK4228420.1"/>
    <property type="molecule type" value="Genomic_DNA"/>
</dbReference>
<reference evidence="2" key="1">
    <citation type="journal article" date="2023" name="Mol. Phylogenet. Evol.">
        <title>Genome-scale phylogeny and comparative genomics of the fungal order Sordariales.</title>
        <authorList>
            <person name="Hensen N."/>
            <person name="Bonometti L."/>
            <person name="Westerberg I."/>
            <person name="Brannstrom I.O."/>
            <person name="Guillou S."/>
            <person name="Cros-Aarteil S."/>
            <person name="Calhoun S."/>
            <person name="Haridas S."/>
            <person name="Kuo A."/>
            <person name="Mondo S."/>
            <person name="Pangilinan J."/>
            <person name="Riley R."/>
            <person name="LaButti K."/>
            <person name="Andreopoulos B."/>
            <person name="Lipzen A."/>
            <person name="Chen C."/>
            <person name="Yan M."/>
            <person name="Daum C."/>
            <person name="Ng V."/>
            <person name="Clum A."/>
            <person name="Steindorff A."/>
            <person name="Ohm R.A."/>
            <person name="Martin F."/>
            <person name="Silar P."/>
            <person name="Natvig D.O."/>
            <person name="Lalanne C."/>
            <person name="Gautier V."/>
            <person name="Ament-Velasquez S.L."/>
            <person name="Kruys A."/>
            <person name="Hutchinson M.I."/>
            <person name="Powell A.J."/>
            <person name="Barry K."/>
            <person name="Miller A.N."/>
            <person name="Grigoriev I.V."/>
            <person name="Debuchy R."/>
            <person name="Gladieux P."/>
            <person name="Hiltunen Thoren M."/>
            <person name="Johannesson H."/>
        </authorList>
    </citation>
    <scope>NUCLEOTIDE SEQUENCE</scope>
    <source>
        <strain evidence="2">CBS 990.96</strain>
    </source>
</reference>
<evidence type="ECO:0000256" key="1">
    <source>
        <dbReference type="SAM" id="Phobius"/>
    </source>
</evidence>
<gene>
    <name evidence="2" type="ORF">QBC38DRAFT_157206</name>
</gene>
<feature type="transmembrane region" description="Helical" evidence="1">
    <location>
        <begin position="44"/>
        <end position="65"/>
    </location>
</feature>
<keyword evidence="3" id="KW-1185">Reference proteome</keyword>